<dbReference type="Proteomes" id="UP000030001">
    <property type="component" value="Unassembled WGS sequence"/>
</dbReference>
<comment type="catalytic activity">
    <reaction evidence="7 9">
        <text>L-cysteine + L-glutamate + ATP = gamma-L-glutamyl-L-cysteine + ADP + phosphate + H(+)</text>
        <dbReference type="Rhea" id="RHEA:13285"/>
        <dbReference type="ChEBI" id="CHEBI:15378"/>
        <dbReference type="ChEBI" id="CHEBI:29985"/>
        <dbReference type="ChEBI" id="CHEBI:30616"/>
        <dbReference type="ChEBI" id="CHEBI:35235"/>
        <dbReference type="ChEBI" id="CHEBI:43474"/>
        <dbReference type="ChEBI" id="CHEBI:58173"/>
        <dbReference type="ChEBI" id="CHEBI:456216"/>
        <dbReference type="EC" id="6.3.2.2"/>
    </reaction>
</comment>
<organism evidence="11 12">
    <name type="scientific">Limosilactobacillus mucosae</name>
    <name type="common">Lactobacillus mucosae</name>
    <dbReference type="NCBI Taxonomy" id="97478"/>
    <lineage>
        <taxon>Bacteria</taxon>
        <taxon>Bacillati</taxon>
        <taxon>Bacillota</taxon>
        <taxon>Bacilli</taxon>
        <taxon>Lactobacillales</taxon>
        <taxon>Lactobacillaceae</taxon>
        <taxon>Limosilactobacillus</taxon>
    </lineage>
</organism>
<evidence type="ECO:0000256" key="7">
    <source>
        <dbReference type="ARBA" id="ARBA00048819"/>
    </source>
</evidence>
<protein>
    <recommendedName>
        <fullName evidence="2 9">Glutamate--cysteine ligase</fullName>
        <ecNumber evidence="2 9">6.3.2.2</ecNumber>
    </recommendedName>
</protein>
<dbReference type="GO" id="GO:0046872">
    <property type="term" value="F:metal ion binding"/>
    <property type="evidence" value="ECO:0007669"/>
    <property type="project" value="TreeGrafter"/>
</dbReference>
<evidence type="ECO:0000256" key="9">
    <source>
        <dbReference type="RuleBase" id="RU004391"/>
    </source>
</evidence>
<evidence type="ECO:0000256" key="3">
    <source>
        <dbReference type="ARBA" id="ARBA00022598"/>
    </source>
</evidence>
<evidence type="ECO:0000256" key="8">
    <source>
        <dbReference type="RuleBase" id="RU003544"/>
    </source>
</evidence>
<accession>A0A099YBI1</accession>
<feature type="domain" description="Glutamate--cysteine ligase" evidence="10">
    <location>
        <begin position="266"/>
        <end position="342"/>
    </location>
</feature>
<evidence type="ECO:0000259" key="10">
    <source>
        <dbReference type="Pfam" id="PF04262"/>
    </source>
</evidence>
<evidence type="ECO:0000256" key="1">
    <source>
        <dbReference type="ARBA" id="ARBA00005006"/>
    </source>
</evidence>
<feature type="domain" description="Glutamate--cysteine ligase" evidence="10">
    <location>
        <begin position="17"/>
        <end position="260"/>
    </location>
</feature>
<dbReference type="AlphaFoldDB" id="A0A099YBI1"/>
<keyword evidence="6" id="KW-0067">ATP-binding</keyword>
<dbReference type="GO" id="GO:0005829">
    <property type="term" value="C:cytosol"/>
    <property type="evidence" value="ECO:0007669"/>
    <property type="project" value="TreeGrafter"/>
</dbReference>
<evidence type="ECO:0000313" key="12">
    <source>
        <dbReference type="Proteomes" id="UP000030001"/>
    </source>
</evidence>
<dbReference type="EC" id="6.3.2.2" evidence="2 9"/>
<name>A0A099YBI1_LIMMU</name>
<dbReference type="GO" id="GO:0005524">
    <property type="term" value="F:ATP binding"/>
    <property type="evidence" value="ECO:0007669"/>
    <property type="project" value="UniProtKB-KW"/>
</dbReference>
<reference evidence="11 12" key="1">
    <citation type="submission" date="2014-09" db="EMBL/GenBank/DDBJ databases">
        <title>Lactobacillus mucosae CRL573 Genome Sequencing.</title>
        <authorList>
            <person name="Bleckwedel J."/>
            <person name="Teran L.C."/>
            <person name="Bonacina J."/>
            <person name="Saavedra L."/>
            <person name="Mozzi F.B."/>
            <person name="Raya R.R."/>
        </authorList>
    </citation>
    <scope>NUCLEOTIDE SEQUENCE [LARGE SCALE GENOMIC DNA]</scope>
    <source>
        <strain evidence="11 12">CRL573</strain>
    </source>
</reference>
<dbReference type="PANTHER" id="PTHR38761">
    <property type="entry name" value="GLUTAMATE--CYSTEINE LIGASE"/>
    <property type="match status" value="1"/>
</dbReference>
<dbReference type="InterPro" id="IPR007370">
    <property type="entry name" value="Glu_cys_ligase"/>
</dbReference>
<proteinExistence type="inferred from homology"/>
<dbReference type="EMBL" id="JROC01000033">
    <property type="protein sequence ID" value="KGL66772.1"/>
    <property type="molecule type" value="Genomic_DNA"/>
</dbReference>
<dbReference type="GO" id="GO:0006750">
    <property type="term" value="P:glutathione biosynthetic process"/>
    <property type="evidence" value="ECO:0007669"/>
    <property type="project" value="UniProtKB-UniPathway"/>
</dbReference>
<dbReference type="InterPro" id="IPR014746">
    <property type="entry name" value="Gln_synth/guanido_kin_cat_dom"/>
</dbReference>
<evidence type="ECO:0000256" key="6">
    <source>
        <dbReference type="ARBA" id="ARBA00022840"/>
    </source>
</evidence>
<sequence>MWGNLYEQVKSNHHRKRAKQPVDKNYMGLELEEHRLLKDGRISRYPYPAEFLSRRHNPYLKTDFADNMLEISGTPTLGTNANLANLEMLQQLVTDHLQADEIIWPLSIAPAFSKDDLDFAGLFNTRFWMAEYHDYLQQKYGTAREIFTGVHVNYSINQTLVQSLWDHGFNEDFATLADFKNALNFKLAQSFVLWRWLFTYFFGASPIAGNLPSNLPRDLRFPVRSLRSSSYGYANQKGEEITYDSFEEQLAQLKQRIDQHQFFSMHEFYGPVRLKGRGDSLADLQNNGTERLEFRSFDLDPFAPARVSPAALNFLELFLINALLRPLPEKLAEQLKLAAQRNEQIALQHPAEVFAWVKPLAALLIKQLRATAAQLDLPDKYAKSLDLAEQRLENPKLTLSGQLLDHISPQGDLLEFGLTTALADRKRIAEYTEPLAALKGKCSASLQSLIRQAVELGIKVRLDQHHLHLQLKEHEEIFPIHVTFDYQIGPREYLLSLFPEVLEINNDEY</sequence>
<evidence type="ECO:0000256" key="5">
    <source>
        <dbReference type="ARBA" id="ARBA00022741"/>
    </source>
</evidence>
<dbReference type="GO" id="GO:0004357">
    <property type="term" value="F:glutamate-cysteine ligase activity"/>
    <property type="evidence" value="ECO:0007669"/>
    <property type="project" value="UniProtKB-EC"/>
</dbReference>
<comment type="caution">
    <text evidence="11">The sequence shown here is derived from an EMBL/GenBank/DDBJ whole genome shotgun (WGS) entry which is preliminary data.</text>
</comment>
<comment type="pathway">
    <text evidence="1 9">Sulfur metabolism; glutathione biosynthesis; glutathione from L-cysteine and L-glutamate: step 1/2.</text>
</comment>
<evidence type="ECO:0000313" key="11">
    <source>
        <dbReference type="EMBL" id="KGL66772.1"/>
    </source>
</evidence>
<keyword evidence="5" id="KW-0547">Nucleotide-binding</keyword>
<keyword evidence="3 8" id="KW-0436">Ligase</keyword>
<dbReference type="SUPFAM" id="SSF55931">
    <property type="entry name" value="Glutamine synthetase/guanido kinase"/>
    <property type="match status" value="1"/>
</dbReference>
<gene>
    <name evidence="11" type="ORF">LX03_06860</name>
</gene>
<dbReference type="InterPro" id="IPR006334">
    <property type="entry name" value="Glut_cys_ligase"/>
</dbReference>
<dbReference type="Pfam" id="PF04262">
    <property type="entry name" value="Glu_cys_ligase"/>
    <property type="match status" value="2"/>
</dbReference>
<evidence type="ECO:0000256" key="2">
    <source>
        <dbReference type="ARBA" id="ARBA00012220"/>
    </source>
</evidence>
<evidence type="ECO:0000256" key="4">
    <source>
        <dbReference type="ARBA" id="ARBA00022684"/>
    </source>
</evidence>
<comment type="similarity">
    <text evidence="8">Belongs to the glutamate--cysteine ligase type 1 family.</text>
</comment>
<keyword evidence="4 8" id="KW-0317">Glutathione biosynthesis</keyword>
<dbReference type="Gene3D" id="3.30.590.20">
    <property type="match status" value="1"/>
</dbReference>
<dbReference type="PANTHER" id="PTHR38761:SF1">
    <property type="entry name" value="GLUTAMATE--CYSTEINE LIGASE"/>
    <property type="match status" value="1"/>
</dbReference>
<dbReference type="UniPathway" id="UPA00142">
    <property type="reaction ID" value="UER00209"/>
</dbReference>